<accession>A0A9N9EJZ4</accession>
<keyword evidence="2" id="KW-1185">Reference proteome</keyword>
<gene>
    <name evidence="1" type="ORF">POCULU_LOCUS11295</name>
</gene>
<comment type="caution">
    <text evidence="1">The sequence shown here is derived from an EMBL/GenBank/DDBJ whole genome shotgun (WGS) entry which is preliminary data.</text>
</comment>
<organism evidence="1 2">
    <name type="scientific">Paraglomus occultum</name>
    <dbReference type="NCBI Taxonomy" id="144539"/>
    <lineage>
        <taxon>Eukaryota</taxon>
        <taxon>Fungi</taxon>
        <taxon>Fungi incertae sedis</taxon>
        <taxon>Mucoromycota</taxon>
        <taxon>Glomeromycotina</taxon>
        <taxon>Glomeromycetes</taxon>
        <taxon>Paraglomerales</taxon>
        <taxon>Paraglomeraceae</taxon>
        <taxon>Paraglomus</taxon>
    </lineage>
</organism>
<reference evidence="1" key="1">
    <citation type="submission" date="2021-06" db="EMBL/GenBank/DDBJ databases">
        <authorList>
            <person name="Kallberg Y."/>
            <person name="Tangrot J."/>
            <person name="Rosling A."/>
        </authorList>
    </citation>
    <scope>NUCLEOTIDE SEQUENCE</scope>
    <source>
        <strain evidence="1">IA702</strain>
    </source>
</reference>
<protein>
    <submittedName>
        <fullName evidence="1">10252_t:CDS:1</fullName>
    </submittedName>
</protein>
<dbReference type="Proteomes" id="UP000789572">
    <property type="component" value="Unassembled WGS sequence"/>
</dbReference>
<proteinExistence type="predicted"/>
<name>A0A9N9EJZ4_9GLOM</name>
<feature type="non-terminal residue" evidence="1">
    <location>
        <position position="1"/>
    </location>
</feature>
<evidence type="ECO:0000313" key="1">
    <source>
        <dbReference type="EMBL" id="CAG8677142.1"/>
    </source>
</evidence>
<dbReference type="OrthoDB" id="2309532at2759"/>
<dbReference type="EMBL" id="CAJVPJ010007696">
    <property type="protein sequence ID" value="CAG8677142.1"/>
    <property type="molecule type" value="Genomic_DNA"/>
</dbReference>
<feature type="non-terminal residue" evidence="1">
    <location>
        <position position="114"/>
    </location>
</feature>
<dbReference type="AlphaFoldDB" id="A0A9N9EJZ4"/>
<sequence>KIFKNFASSFRANMANPFKYIRDKVQRSKIEELAKKSDTILAIEELPPFLTTRATASLVLRALENMPALVFQWNPAGFNDVAAAPGLRNGVAGQNLAAIITNLTETGATNYGNI</sequence>
<evidence type="ECO:0000313" key="2">
    <source>
        <dbReference type="Proteomes" id="UP000789572"/>
    </source>
</evidence>